<proteinExistence type="predicted"/>
<keyword evidence="1" id="KW-0812">Transmembrane</keyword>
<gene>
    <name evidence="2" type="ORF">BDV30DRAFT_241519</name>
</gene>
<organism evidence="2 3">
    <name type="scientific">Aspergillus minisclerotigenes</name>
    <dbReference type="NCBI Taxonomy" id="656917"/>
    <lineage>
        <taxon>Eukaryota</taxon>
        <taxon>Fungi</taxon>
        <taxon>Dikarya</taxon>
        <taxon>Ascomycota</taxon>
        <taxon>Pezizomycotina</taxon>
        <taxon>Eurotiomycetes</taxon>
        <taxon>Eurotiomycetidae</taxon>
        <taxon>Eurotiales</taxon>
        <taxon>Aspergillaceae</taxon>
        <taxon>Aspergillus</taxon>
        <taxon>Aspergillus subgen. Circumdati</taxon>
    </lineage>
</organism>
<sequence length="130" mass="14217">MHHKSDVLDLDLEPQDDEVVVSSKYDEAVSRLVKIMSDSSLRFFAQNADSSTGQRQRTYSGTGYGAHPFTHGVRAEFVILEEFGKCRLWGLKPPFGPRLALEVAVPLFVVVALLLSAAVVPVSLGGNIFV</sequence>
<dbReference type="EMBL" id="ML732831">
    <property type="protein sequence ID" value="KAB8270386.1"/>
    <property type="molecule type" value="Genomic_DNA"/>
</dbReference>
<dbReference type="Proteomes" id="UP000326289">
    <property type="component" value="Unassembled WGS sequence"/>
</dbReference>
<reference evidence="2 3" key="1">
    <citation type="submission" date="2019-04" db="EMBL/GenBank/DDBJ databases">
        <title>Fungal friends and foes A comparative genomics study of 23 Aspergillus species from section Flavi.</title>
        <authorList>
            <consortium name="DOE Joint Genome Institute"/>
            <person name="Kjaerbolling I."/>
            <person name="Vesth T.C."/>
            <person name="Frisvad J.C."/>
            <person name="Nybo J.L."/>
            <person name="Theobald S."/>
            <person name="Kildgaard S."/>
            <person name="Petersen T.I."/>
            <person name="Kuo A."/>
            <person name="Sato A."/>
            <person name="Lyhne E.K."/>
            <person name="Kogle M.E."/>
            <person name="Wiebenga A."/>
            <person name="Kun R.S."/>
            <person name="Lubbers R.J."/>
            <person name="Makela M.R."/>
            <person name="Barry K."/>
            <person name="Chovatia M."/>
            <person name="Clum A."/>
            <person name="Daum C."/>
            <person name="Haridas S."/>
            <person name="He G."/>
            <person name="LaButti K."/>
            <person name="Lipzen A."/>
            <person name="Mondo S."/>
            <person name="Pangilinan J."/>
            <person name="Riley R."/>
            <person name="Salamov A."/>
            <person name="Simmons B.A."/>
            <person name="Magnuson J.K."/>
            <person name="Henrissat B."/>
            <person name="Mortensen U.H."/>
            <person name="Larsen T.O."/>
            <person name="De vries R.P."/>
            <person name="Grigoriev I.V."/>
            <person name="Machida M."/>
            <person name="Baker S.E."/>
            <person name="Andersen M.R."/>
        </authorList>
    </citation>
    <scope>NUCLEOTIDE SEQUENCE [LARGE SCALE GENOMIC DNA]</scope>
    <source>
        <strain evidence="2 3">CBS 117635</strain>
    </source>
</reference>
<dbReference type="AlphaFoldDB" id="A0A5N6IV35"/>
<evidence type="ECO:0000256" key="1">
    <source>
        <dbReference type="SAM" id="Phobius"/>
    </source>
</evidence>
<keyword evidence="1" id="KW-1133">Transmembrane helix</keyword>
<accession>A0A5N6IV35</accession>
<keyword evidence="3" id="KW-1185">Reference proteome</keyword>
<name>A0A5N6IV35_9EURO</name>
<keyword evidence="1" id="KW-0472">Membrane</keyword>
<protein>
    <submittedName>
        <fullName evidence="2">Uncharacterized protein</fullName>
    </submittedName>
</protein>
<feature type="transmembrane region" description="Helical" evidence="1">
    <location>
        <begin position="99"/>
        <end position="124"/>
    </location>
</feature>
<evidence type="ECO:0000313" key="2">
    <source>
        <dbReference type="EMBL" id="KAB8270386.1"/>
    </source>
</evidence>
<evidence type="ECO:0000313" key="3">
    <source>
        <dbReference type="Proteomes" id="UP000326289"/>
    </source>
</evidence>